<accession>A0A8B3S3X8</accession>
<dbReference type="EMBL" id="RPGO01000012">
    <property type="protein sequence ID" value="RZB31692.1"/>
    <property type="molecule type" value="Genomic_DNA"/>
</dbReference>
<dbReference type="PROSITE" id="PS51913">
    <property type="entry name" value="HTH_HARE"/>
    <property type="match status" value="1"/>
</dbReference>
<dbReference type="InterPro" id="IPR038087">
    <property type="entry name" value="RNAP_delta_N_dom_sf"/>
</dbReference>
<organism evidence="3 4">
    <name type="scientific">Candidatus Argoarchaeum ethanivorans</name>
    <dbReference type="NCBI Taxonomy" id="2608793"/>
    <lineage>
        <taxon>Archaea</taxon>
        <taxon>Methanobacteriati</taxon>
        <taxon>Methanobacteriota</taxon>
        <taxon>Stenosarchaea group</taxon>
        <taxon>Methanomicrobia</taxon>
        <taxon>Methanosarcinales</taxon>
        <taxon>Methanosarcinales incertae sedis</taxon>
        <taxon>GOM Arc I cluster</taxon>
        <taxon>Candidatus Argoarchaeum</taxon>
    </lineage>
</organism>
<dbReference type="GO" id="GO:0006355">
    <property type="term" value="P:regulation of DNA-templated transcription"/>
    <property type="evidence" value="ECO:0007669"/>
    <property type="project" value="InterPro"/>
</dbReference>
<reference evidence="4" key="1">
    <citation type="submission" date="2019-01" db="EMBL/GenBank/DDBJ databases">
        <title>Anaerobic oxidation of ethane by archaea from a marine hydrocarbon seep.</title>
        <authorList>
            <person name="Musat F."/>
        </authorList>
    </citation>
    <scope>NUCLEOTIDE SEQUENCE [LARGE SCALE GENOMIC DNA]</scope>
</reference>
<evidence type="ECO:0000259" key="2">
    <source>
        <dbReference type="PROSITE" id="PS51913"/>
    </source>
</evidence>
<dbReference type="Gene3D" id="1.10.10.1250">
    <property type="entry name" value="RNA polymerase, subunit delta, N-terminal domain"/>
    <property type="match status" value="1"/>
</dbReference>
<evidence type="ECO:0000256" key="1">
    <source>
        <dbReference type="ARBA" id="ARBA00023163"/>
    </source>
</evidence>
<dbReference type="AlphaFoldDB" id="A0A8B3S3X8"/>
<protein>
    <recommendedName>
        <fullName evidence="2">HTH HARE-type domain-containing protein</fullName>
    </recommendedName>
</protein>
<gene>
    <name evidence="3" type="ORF">AEth_00635</name>
</gene>
<proteinExistence type="predicted"/>
<dbReference type="Pfam" id="PF05066">
    <property type="entry name" value="HARE-HTH"/>
    <property type="match status" value="1"/>
</dbReference>
<dbReference type="Proteomes" id="UP000291831">
    <property type="component" value="Unassembled WGS sequence"/>
</dbReference>
<sequence length="115" mass="13099">MTELDNYIELKRQLLQAQLRVVYRYQRKTLPHGQKLKRTSNLTVVEDILQNSDQPLHISKIIQIAQKDYGVNLERDSIVSALIKKINAAKTFIRVAPNTFALKNSPEIVDEGGAL</sequence>
<keyword evidence="1" id="KW-0804">Transcription</keyword>
<dbReference type="InterPro" id="IPR007759">
    <property type="entry name" value="Asxl_HARE-HTH"/>
</dbReference>
<evidence type="ECO:0000313" key="3">
    <source>
        <dbReference type="EMBL" id="RZB31692.1"/>
    </source>
</evidence>
<feature type="domain" description="HTH HARE-type" evidence="2">
    <location>
        <begin position="39"/>
        <end position="105"/>
    </location>
</feature>
<evidence type="ECO:0000313" key="4">
    <source>
        <dbReference type="Proteomes" id="UP000291831"/>
    </source>
</evidence>
<name>A0A8B3S3X8_9EURY</name>
<comment type="caution">
    <text evidence="3">The sequence shown here is derived from an EMBL/GenBank/DDBJ whole genome shotgun (WGS) entry which is preliminary data.</text>
</comment>